<keyword evidence="1" id="KW-0472">Membrane</keyword>
<sequence length="742" mass="86954">MFSITLFLISIVCIILLVFLYYILINKTPETPTQVYGRISKKQKSLVTGFTYAKRGDLYENYKVPIDATNFELIKTLDKQPMNFDGSFYTLDSYKHGIITENNNGFKITGINADFNCPPNWNFKDGKCQINDICKSDDVNVFRGVDYYFFRENILDNTVPINAQYAENSNLYHPRLYMHCKQGNTDPVLKSCPPNELFRRESKVDGNLKSACIPYDVCQDKINNVKHNYPISEDELELNYNEYYICRNRESVEETCPPTNIFDINLRACISEFVCRIGEFFTIKVDDNSYIKCNNRVNEFINCSNGVFETDNKNFECLDPNCSSIRQTIFKSYSNIRFPFGYTVCLKNKTTQFLCSDETRLITGNLITQIYLEYRENKYFINNAITIPKYIYDETVIENTCITSNDTNIIPYITNKIVNASYNAGFPSIPYDFINKTITFDNFSEIKNLEKNSIIFCFGHSVIFKYDYTGNSIIKTEIQNKHATIAPFTILNKDSLDNLKYSYWITQLKIQQQLTGNIDYIPYVVFYVNEEIFENNANRSNLQYKGYEKLPDNKYFNAYTQQPSDLLSAHDQLTLAILPFNKSYLFQYRILYYISKDDSIRYPEIDFEYDQYIDVTTVAELCLGIWTEYGAIRIECKIIPDTLLFWKGSDKTQIPSFNFHHKTLPIINDVLSTIQILQPRYYSAVTPVYKNFYKYKHIPICLQYIQNIEILLPSDARSYDIDKIFKVHHNSYYENYDENLEF</sequence>
<accession>A0A0B4VG26</accession>
<keyword evidence="4" id="KW-1185">Reference proteome</keyword>
<evidence type="ECO:0000313" key="4">
    <source>
        <dbReference type="Proteomes" id="UP000201058"/>
    </source>
</evidence>
<dbReference type="InterPro" id="IPR036508">
    <property type="entry name" value="Chitin-bd_dom_sf"/>
</dbReference>
<gene>
    <name evidence="3" type="ORF">TONV_016</name>
</gene>
<dbReference type="InterPro" id="IPR002557">
    <property type="entry name" value="Chitin-bd_dom"/>
</dbReference>
<evidence type="ECO:0000259" key="2">
    <source>
        <dbReference type="Pfam" id="PF01607"/>
    </source>
</evidence>
<dbReference type="GO" id="GO:0005576">
    <property type="term" value="C:extracellular region"/>
    <property type="evidence" value="ECO:0007669"/>
    <property type="project" value="InterPro"/>
</dbReference>
<dbReference type="KEGG" id="vg:22921730"/>
<reference evidence="3 4" key="1">
    <citation type="journal article" date="2015" name="J. Virol.">
        <title>The genome of the nucleopolyhedrosis-causing virus from Tipula oleracea sheds new light on the Nudiviridae family.</title>
        <authorList>
            <person name="Bezier A."/>
            <person name="Theze J."/>
            <person name="Gavory F."/>
            <person name="Gaillard J."/>
            <person name="Poulain J."/>
            <person name="Drezen J.M."/>
            <person name="Herniou E.A."/>
        </authorList>
    </citation>
    <scope>NUCLEOTIDE SEQUENCE [LARGE SCALE GENOMIC DNA]</scope>
    <source>
        <strain evidence="3">35</strain>
    </source>
</reference>
<protein>
    <submittedName>
        <fullName evidence="3">VP91/95</fullName>
    </submittedName>
</protein>
<name>A0A0B4VG26_9VIRU</name>
<evidence type="ECO:0000256" key="1">
    <source>
        <dbReference type="SAM" id="Phobius"/>
    </source>
</evidence>
<feature type="transmembrane region" description="Helical" evidence="1">
    <location>
        <begin position="7"/>
        <end position="25"/>
    </location>
</feature>
<keyword evidence="1" id="KW-0812">Transmembrane</keyword>
<dbReference type="RefSeq" id="YP_009116663.1">
    <property type="nucleotide sequence ID" value="NC_026242.1"/>
</dbReference>
<dbReference type="GeneID" id="22921730"/>
<dbReference type="EMBL" id="KM610234">
    <property type="protein sequence ID" value="AJD20076.1"/>
    <property type="molecule type" value="Genomic_DNA"/>
</dbReference>
<evidence type="ECO:0000313" key="3">
    <source>
        <dbReference type="EMBL" id="AJD20076.1"/>
    </source>
</evidence>
<dbReference type="Proteomes" id="UP000201058">
    <property type="component" value="Segment"/>
</dbReference>
<dbReference type="OrthoDB" id="7439at10239"/>
<organism evidence="3 4">
    <name type="scientific">Tipula oleracea nudivirus</name>
    <dbReference type="NCBI Taxonomy" id="1546257"/>
    <lineage>
        <taxon>Viruses</taxon>
        <taxon>Viruses incertae sedis</taxon>
        <taxon>Naldaviricetes</taxon>
        <taxon>Lefavirales</taxon>
        <taxon>Nudiviridae</taxon>
        <taxon>Deltanudivirus</taxon>
        <taxon>Deltanudivirus tipoleraceae</taxon>
    </lineage>
</organism>
<proteinExistence type="predicted"/>
<keyword evidence="1" id="KW-1133">Transmembrane helix</keyword>
<dbReference type="Pfam" id="PF01607">
    <property type="entry name" value="CBM_14"/>
    <property type="match status" value="1"/>
</dbReference>
<feature type="domain" description="Chitin-binding type-2" evidence="2">
    <location>
        <begin position="241"/>
        <end position="270"/>
    </location>
</feature>
<dbReference type="GO" id="GO:0008061">
    <property type="term" value="F:chitin binding"/>
    <property type="evidence" value="ECO:0007669"/>
    <property type="project" value="InterPro"/>
</dbReference>
<dbReference type="SUPFAM" id="SSF57625">
    <property type="entry name" value="Invertebrate chitin-binding proteins"/>
    <property type="match status" value="1"/>
</dbReference>